<dbReference type="NCBIfam" id="NF037970">
    <property type="entry name" value="vanZ_1"/>
    <property type="match status" value="1"/>
</dbReference>
<evidence type="ECO:0000256" key="1">
    <source>
        <dbReference type="SAM" id="Phobius"/>
    </source>
</evidence>
<dbReference type="KEGG" id="pmar:B0X71_13670"/>
<dbReference type="InterPro" id="IPR016747">
    <property type="entry name" value="Phosphotransbutyrylase"/>
</dbReference>
<proteinExistence type="predicted"/>
<organism evidence="3 4">
    <name type="scientific">Planococcus lenghuensis</name>
    <dbReference type="NCBI Taxonomy" id="2213202"/>
    <lineage>
        <taxon>Bacteria</taxon>
        <taxon>Bacillati</taxon>
        <taxon>Bacillota</taxon>
        <taxon>Bacilli</taxon>
        <taxon>Bacillales</taxon>
        <taxon>Caryophanaceae</taxon>
        <taxon>Planococcus</taxon>
    </lineage>
</organism>
<evidence type="ECO:0000313" key="4">
    <source>
        <dbReference type="Proteomes" id="UP000188184"/>
    </source>
</evidence>
<evidence type="ECO:0000313" key="3">
    <source>
        <dbReference type="EMBL" id="AQQ54044.1"/>
    </source>
</evidence>
<evidence type="ECO:0000259" key="2">
    <source>
        <dbReference type="Pfam" id="PF04892"/>
    </source>
</evidence>
<keyword evidence="4" id="KW-1185">Reference proteome</keyword>
<dbReference type="AlphaFoldDB" id="A0A1Q2L0Z2"/>
<protein>
    <recommendedName>
        <fullName evidence="2">VanZ-like domain-containing protein</fullName>
    </recommendedName>
</protein>
<dbReference type="Pfam" id="PF04892">
    <property type="entry name" value="VanZ"/>
    <property type="match status" value="1"/>
</dbReference>
<dbReference type="PANTHER" id="PTHR28008">
    <property type="entry name" value="DOMAIN PROTEIN, PUTATIVE (AFU_ORTHOLOGUE AFUA_3G10980)-RELATED"/>
    <property type="match status" value="1"/>
</dbReference>
<feature type="transmembrane region" description="Helical" evidence="1">
    <location>
        <begin position="90"/>
        <end position="107"/>
    </location>
</feature>
<dbReference type="EMBL" id="CP019640">
    <property type="protein sequence ID" value="AQQ54044.1"/>
    <property type="molecule type" value="Genomic_DNA"/>
</dbReference>
<dbReference type="RefSeq" id="WP_077589937.1">
    <property type="nucleotide sequence ID" value="NZ_CP019640.1"/>
</dbReference>
<dbReference type="PIRSF" id="PIRSF019083">
    <property type="entry name" value="UCP019083_VanZ"/>
    <property type="match status" value="1"/>
</dbReference>
<name>A0A1Q2L0Z2_9BACL</name>
<feature type="transmembrane region" description="Helical" evidence="1">
    <location>
        <begin position="119"/>
        <end position="141"/>
    </location>
</feature>
<keyword evidence="1" id="KW-0812">Transmembrane</keyword>
<feature type="transmembrane region" description="Helical" evidence="1">
    <location>
        <begin position="62"/>
        <end position="83"/>
    </location>
</feature>
<dbReference type="OrthoDB" id="291892at2"/>
<keyword evidence="1" id="KW-0472">Membrane</keyword>
<dbReference type="PANTHER" id="PTHR28008:SF1">
    <property type="entry name" value="DOMAIN PROTEIN, PUTATIVE (AFU_ORTHOLOGUE AFUA_3G10980)-RELATED"/>
    <property type="match status" value="1"/>
</dbReference>
<dbReference type="InterPro" id="IPR006976">
    <property type="entry name" value="VanZ-like"/>
</dbReference>
<feature type="domain" description="VanZ-like" evidence="2">
    <location>
        <begin position="9"/>
        <end position="141"/>
    </location>
</feature>
<dbReference type="Proteomes" id="UP000188184">
    <property type="component" value="Chromosome"/>
</dbReference>
<reference evidence="3 4" key="1">
    <citation type="submission" date="2017-02" db="EMBL/GenBank/DDBJ databases">
        <title>The complete genomic sequence of a novel cold adapted crude oil-degrading bacterium Planococcus qaidamina Y42.</title>
        <authorList>
            <person name="Yang R."/>
        </authorList>
    </citation>
    <scope>NUCLEOTIDE SEQUENCE [LARGE SCALE GENOMIC DNA]</scope>
    <source>
        <strain evidence="3 4">Y42</strain>
    </source>
</reference>
<accession>A0A1Q2L0Z2</accession>
<keyword evidence="1" id="KW-1133">Transmembrane helix</keyword>
<gene>
    <name evidence="3" type="ORF">B0X71_13670</name>
</gene>
<sequence length="162" mass="17978">MNKTYIFSWVPVLLWMALIFFLSGQQGSASGGLSSGITGMVMNTIESVLPFLEIDPEQFHTFIRKCAHFIAYLILAVLALYALRQSGIHGIRSIFSAFIIAVLYAISDEYHQSFVPGRGPAVTDVLIDSAGAAAGIGLYFWRTLFRKPRPSQEVQRQCAEEK</sequence>